<accession>A0A6L2KGT5</accession>
<feature type="region of interest" description="Disordered" evidence="1">
    <location>
        <begin position="1262"/>
        <end position="1286"/>
    </location>
</feature>
<dbReference type="EMBL" id="BKCJ010002219">
    <property type="protein sequence ID" value="GEU47084.1"/>
    <property type="molecule type" value="Genomic_DNA"/>
</dbReference>
<feature type="compositionally biased region" description="Basic and acidic residues" evidence="1">
    <location>
        <begin position="1263"/>
        <end position="1273"/>
    </location>
</feature>
<organism evidence="3">
    <name type="scientific">Tanacetum cinerariifolium</name>
    <name type="common">Dalmatian daisy</name>
    <name type="synonym">Chrysanthemum cinerariifolium</name>
    <dbReference type="NCBI Taxonomy" id="118510"/>
    <lineage>
        <taxon>Eukaryota</taxon>
        <taxon>Viridiplantae</taxon>
        <taxon>Streptophyta</taxon>
        <taxon>Embryophyta</taxon>
        <taxon>Tracheophyta</taxon>
        <taxon>Spermatophyta</taxon>
        <taxon>Magnoliopsida</taxon>
        <taxon>eudicotyledons</taxon>
        <taxon>Gunneridae</taxon>
        <taxon>Pentapetalae</taxon>
        <taxon>asterids</taxon>
        <taxon>campanulids</taxon>
        <taxon>Asterales</taxon>
        <taxon>Asteraceae</taxon>
        <taxon>Asteroideae</taxon>
        <taxon>Anthemideae</taxon>
        <taxon>Anthemidinae</taxon>
        <taxon>Tanacetum</taxon>
    </lineage>
</organism>
<feature type="compositionally biased region" description="Acidic residues" evidence="1">
    <location>
        <begin position="1274"/>
        <end position="1286"/>
    </location>
</feature>
<feature type="compositionally biased region" description="Basic and acidic residues" evidence="1">
    <location>
        <begin position="665"/>
        <end position="685"/>
    </location>
</feature>
<feature type="domain" description="Retroviral polymerase SH3-like" evidence="2">
    <location>
        <begin position="759"/>
        <end position="815"/>
    </location>
</feature>
<sequence length="1385" mass="156964">MSTLAKFMILSSADNRPPILDKDLKIKADCDLNAPNIILQGLPFDVYLLVNHHKVAKDLWEIVQLLMQGTSLTKHERECKLMKLEQFQVNTKFLNSLPPEWSKFVTDVKLVKDLHTTNFDQLNAYIKQHELHANEGRQSSFAAGTSRMRTKISRTRRNNSSQQRVMKCFNCQWEGYMVRQCLKLKRKRDATWFRDKVLLVEEQGSGKVLNEEELEFLADTRFVEGPVTQIIITHNVVYQADDLDAYDSNCDDISTAKAEKESLTTPFNVLKKESKEKEAKNIDKEIALEKNVKELDNIVYKMGQSIQNIRPMLYEGNVIAKKINVISIADSDETLMFGDESRSKMLLKQSELMVLEKKVNIKPVNYVVLNQQSEDFGKHFVSQQALSAEQAFRFQNSNPFTDSSDASPIKVDVPIELPKNGNFFKPVPRIIENADGTSTSTISCPLTVEEKAQKKNDVKARSMLSMALPNEHLLTFSQYKDVKTLFKAIQARFDGNDAIKKTQRTLLKHMYKNFNAPSTESLDFVFNRLQNIVSQLAILGENISQEDLNMKFLRSLHAEWNTHVVVWRNKPDLETMSFDDLYNNFKIIEQEVKRIVVLSSSSGSPNMAFLSSPSNTNEVDTTSIQVSAASTLVSIVNLEQIHEDDLEEMDLKWQLALLSRRARRECKSPRNQESRPRNQDNTRKTVIVEDASSKAMVAINGAGFDWSYMGDDEVPTNMALMAFSDSKNRVLVTKPQNKTPYELLIGRPPIISFMRPFGCLVTILNTLDHLGKFDGKSDEGFLVGYSLNSKAFRVYNRKTKKVKENLHVNFLENKPNVARSGLEWLFDITSLTNSMNYQPVSAGNRTNGIVGSKIHSDVGQEGKDKVYDQEYILLPVLNTSLDVPSSNEEVESSPKDNASKKSIIEPRCVDGDKIDDLGCLDQQMKSIDNFENTNSTNSFNTASPTVNTTSDKDGTFQRIYGEWNFSTPILVNAVGFSFSHPAALDDFSKMPNLEDTRIFDDAYDDRDVDVEADYNNLETLIPMEPKKVTQALDNESWVEAMQEELLQFKLLNVWTLMDLPHGKRAIGTIKGYPTLGLWYPKDSPLELIAYSDSDYAGASLDRKSTTKGCQFLESFSSLNNSMAKLKFVDQHNMVVYLEKSDDNTEFHQMVDFLSSCSITYALTQIHVVVDGKAIVISKSLVSGDLLFDDEDGITCQTNDEIFENHALMGYEPLSTKLTFQKETLLSIKRSLAKDKGKGIMQETELPKKLKKKEMIQLSLDEESAQRLDQQTKETEEEAEAQGDSDQEVEELKLYMRIIPKEDIAIKVIPLAIKPPVIIEKLKGKDVDYVALKPNALTIIPGMFKLDLDPLAPSLLQNRDDHIDYLKHTQEQVDILKGIVKQAKAK</sequence>
<dbReference type="Pfam" id="PF25597">
    <property type="entry name" value="SH3_retrovirus"/>
    <property type="match status" value="1"/>
</dbReference>
<comment type="caution">
    <text evidence="3">The sequence shown here is derived from an EMBL/GenBank/DDBJ whole genome shotgun (WGS) entry which is preliminary data.</text>
</comment>
<reference evidence="3" key="1">
    <citation type="journal article" date="2019" name="Sci. Rep.">
        <title>Draft genome of Tanacetum cinerariifolium, the natural source of mosquito coil.</title>
        <authorList>
            <person name="Yamashiro T."/>
            <person name="Shiraishi A."/>
            <person name="Satake H."/>
            <person name="Nakayama K."/>
        </authorList>
    </citation>
    <scope>NUCLEOTIDE SEQUENCE</scope>
</reference>
<evidence type="ECO:0000259" key="2">
    <source>
        <dbReference type="Pfam" id="PF25597"/>
    </source>
</evidence>
<name>A0A6L2KGT5_TANCI</name>
<evidence type="ECO:0000256" key="1">
    <source>
        <dbReference type="SAM" id="MobiDB-lite"/>
    </source>
</evidence>
<dbReference type="InterPro" id="IPR057670">
    <property type="entry name" value="SH3_retrovirus"/>
</dbReference>
<protein>
    <recommendedName>
        <fullName evidence="2">Retroviral polymerase SH3-like domain-containing protein</fullName>
    </recommendedName>
</protein>
<gene>
    <name evidence="3" type="ORF">Tci_019062</name>
</gene>
<evidence type="ECO:0000313" key="3">
    <source>
        <dbReference type="EMBL" id="GEU47084.1"/>
    </source>
</evidence>
<proteinExistence type="predicted"/>
<feature type="region of interest" description="Disordered" evidence="1">
    <location>
        <begin position="664"/>
        <end position="685"/>
    </location>
</feature>
<dbReference type="Pfam" id="PF14223">
    <property type="entry name" value="Retrotran_gag_2"/>
    <property type="match status" value="1"/>
</dbReference>